<dbReference type="Proteomes" id="UP000288805">
    <property type="component" value="Unassembled WGS sequence"/>
</dbReference>
<evidence type="ECO:0008006" key="3">
    <source>
        <dbReference type="Google" id="ProtNLM"/>
    </source>
</evidence>
<dbReference type="Gene3D" id="2.40.70.10">
    <property type="entry name" value="Acid Proteases"/>
    <property type="match status" value="1"/>
</dbReference>
<comment type="caution">
    <text evidence="1">The sequence shown here is derived from an EMBL/GenBank/DDBJ whole genome shotgun (WGS) entry which is preliminary data.</text>
</comment>
<protein>
    <recommendedName>
        <fullName evidence="3">Retrotransposon gag domain-containing protein</fullName>
    </recommendedName>
</protein>
<dbReference type="AlphaFoldDB" id="A0A438CIS7"/>
<sequence length="200" mass="22547">MDLAKRDHNRKCVYHKEHGHTIEQCKSLHYLVEKLIKVGHLKQYVRLGARSGETSRNQVSAAPSAPIVPRAKINYIHGGPLDEEYNSKQKRQRLLPRSGIAATPRCLNPDTRNWCLRRFNGASTTSIRDMVLPIQAGPITLNVQFLVVEDLFPFNAILGRAWLHNMKAIPSTYHQVVSFITKNGQSISMVASWLPVSATK</sequence>
<accession>A0A438CIS7</accession>
<evidence type="ECO:0000313" key="2">
    <source>
        <dbReference type="Proteomes" id="UP000288805"/>
    </source>
</evidence>
<name>A0A438CIS7_VITVI</name>
<dbReference type="PANTHER" id="PTHR33240:SF8">
    <property type="entry name" value="OS03G0439900 PROTEIN"/>
    <property type="match status" value="1"/>
</dbReference>
<evidence type="ECO:0000313" key="1">
    <source>
        <dbReference type="EMBL" id="RVW23106.1"/>
    </source>
</evidence>
<dbReference type="EMBL" id="QGNW01002207">
    <property type="protein sequence ID" value="RVW23106.1"/>
    <property type="molecule type" value="Genomic_DNA"/>
</dbReference>
<proteinExistence type="predicted"/>
<reference evidence="1 2" key="1">
    <citation type="journal article" date="2018" name="PLoS Genet.">
        <title>Population sequencing reveals clonal diversity and ancestral inbreeding in the grapevine cultivar Chardonnay.</title>
        <authorList>
            <person name="Roach M.J."/>
            <person name="Johnson D.L."/>
            <person name="Bohlmann J."/>
            <person name="van Vuuren H.J."/>
            <person name="Jones S.J."/>
            <person name="Pretorius I.S."/>
            <person name="Schmidt S.A."/>
            <person name="Borneman A.R."/>
        </authorList>
    </citation>
    <scope>NUCLEOTIDE SEQUENCE [LARGE SCALE GENOMIC DNA]</scope>
    <source>
        <strain evidence="2">cv. Chardonnay</strain>
        <tissue evidence="1">Leaf</tissue>
    </source>
</reference>
<gene>
    <name evidence="1" type="ORF">CK203_099968</name>
</gene>
<dbReference type="PANTHER" id="PTHR33240">
    <property type="entry name" value="OS08G0508500 PROTEIN"/>
    <property type="match status" value="1"/>
</dbReference>
<organism evidence="1 2">
    <name type="scientific">Vitis vinifera</name>
    <name type="common">Grape</name>
    <dbReference type="NCBI Taxonomy" id="29760"/>
    <lineage>
        <taxon>Eukaryota</taxon>
        <taxon>Viridiplantae</taxon>
        <taxon>Streptophyta</taxon>
        <taxon>Embryophyta</taxon>
        <taxon>Tracheophyta</taxon>
        <taxon>Spermatophyta</taxon>
        <taxon>Magnoliopsida</taxon>
        <taxon>eudicotyledons</taxon>
        <taxon>Gunneridae</taxon>
        <taxon>Pentapetalae</taxon>
        <taxon>rosids</taxon>
        <taxon>Vitales</taxon>
        <taxon>Vitaceae</taxon>
        <taxon>Viteae</taxon>
        <taxon>Vitis</taxon>
    </lineage>
</organism>
<dbReference type="InterPro" id="IPR021109">
    <property type="entry name" value="Peptidase_aspartic_dom_sf"/>
</dbReference>